<evidence type="ECO:0000256" key="5">
    <source>
        <dbReference type="ARBA" id="ARBA00022768"/>
    </source>
</evidence>
<evidence type="ECO:0000256" key="3">
    <source>
        <dbReference type="ARBA" id="ARBA00009479"/>
    </source>
</evidence>
<comment type="subcellular location">
    <subcellularLocation>
        <location evidence="1 8">Cytoplasm</location>
    </subcellularLocation>
</comment>
<dbReference type="GO" id="GO:0043043">
    <property type="term" value="P:peptide biosynthetic process"/>
    <property type="evidence" value="ECO:0007669"/>
    <property type="project" value="InterPro"/>
</dbReference>
<dbReference type="HAMAP" id="MF_00141">
    <property type="entry name" value="EF_P"/>
    <property type="match status" value="1"/>
</dbReference>
<sequence length="185" mass="20445">MISVNDFRPGLTFQYEGNIYVVIEAQHSKSGRGQAHVKTKVKNLRSNAITNITFTGGDKVKKAIIDKVEMQYLYDDGTNVIFMDTQTYEQLEIPSTNLVWEKKFLKEGVMASVTKYDGEVLGIILPDKVDLTVTEAEVAVKGDTSSGAMKKAVLETGWELQVPLFIKKGEVITVSTSDGKYSGRA</sequence>
<keyword evidence="6 8" id="KW-0648">Protein biosynthesis</keyword>
<dbReference type="Pfam" id="PF01132">
    <property type="entry name" value="EFP"/>
    <property type="match status" value="1"/>
</dbReference>
<evidence type="ECO:0000259" key="11">
    <source>
        <dbReference type="SMART" id="SM00841"/>
    </source>
</evidence>
<dbReference type="RefSeq" id="WP_053390927.1">
    <property type="nucleotide sequence ID" value="NZ_CP010899.1"/>
</dbReference>
<evidence type="ECO:0000256" key="1">
    <source>
        <dbReference type="ARBA" id="ARBA00004496"/>
    </source>
</evidence>
<dbReference type="InterPro" id="IPR008991">
    <property type="entry name" value="Translation_prot_SH3-like_sf"/>
</dbReference>
<dbReference type="InterPro" id="IPR012340">
    <property type="entry name" value="NA-bd_OB-fold"/>
</dbReference>
<dbReference type="KEGG" id="skn:SKUN_00830"/>
<proteinExistence type="inferred from homology"/>
<dbReference type="NCBIfam" id="TIGR00038">
    <property type="entry name" value="efp"/>
    <property type="match status" value="1"/>
</dbReference>
<dbReference type="Gene3D" id="2.40.50.140">
    <property type="entry name" value="Nucleic acid-binding proteins"/>
    <property type="match status" value="2"/>
</dbReference>
<dbReference type="AlphaFoldDB" id="A0A0K2JGK1"/>
<comment type="pathway">
    <text evidence="2 8">Protein biosynthesis; polypeptide chain elongation.</text>
</comment>
<feature type="domain" description="Elongation factor P C-terminal" evidence="11">
    <location>
        <begin position="129"/>
        <end position="184"/>
    </location>
</feature>
<dbReference type="InterPro" id="IPR013185">
    <property type="entry name" value="Transl_elong_KOW-like"/>
</dbReference>
<keyword evidence="14" id="KW-1185">Reference proteome</keyword>
<dbReference type="SUPFAM" id="SSF50104">
    <property type="entry name" value="Translation proteins SH3-like domain"/>
    <property type="match status" value="1"/>
</dbReference>
<dbReference type="GO" id="GO:0003746">
    <property type="term" value="F:translation elongation factor activity"/>
    <property type="evidence" value="ECO:0007669"/>
    <property type="project" value="UniProtKB-UniRule"/>
</dbReference>
<evidence type="ECO:0000256" key="2">
    <source>
        <dbReference type="ARBA" id="ARBA00004815"/>
    </source>
</evidence>
<dbReference type="FunFam" id="2.40.50.140:FF:000009">
    <property type="entry name" value="Elongation factor P"/>
    <property type="match status" value="1"/>
</dbReference>
<dbReference type="UniPathway" id="UPA00345"/>
<organism evidence="13 14">
    <name type="scientific">Spiroplasma kunkelii CR2-3x</name>
    <dbReference type="NCBI Taxonomy" id="273035"/>
    <lineage>
        <taxon>Bacteria</taxon>
        <taxon>Bacillati</taxon>
        <taxon>Mycoplasmatota</taxon>
        <taxon>Mollicutes</taxon>
        <taxon>Entomoplasmatales</taxon>
        <taxon>Spiroplasmataceae</taxon>
        <taxon>Spiroplasma</taxon>
    </lineage>
</organism>
<name>A0A0K2JGK1_SPIKU</name>
<dbReference type="CDD" id="cd04470">
    <property type="entry name" value="S1_EF-P_repeat_1"/>
    <property type="match status" value="1"/>
</dbReference>
<evidence type="ECO:0000256" key="7">
    <source>
        <dbReference type="ARBA" id="ARBA00025469"/>
    </source>
</evidence>
<dbReference type="InterPro" id="IPR013852">
    <property type="entry name" value="Transl_elong_P/YeiP_CS"/>
</dbReference>
<dbReference type="InterPro" id="IPR001059">
    <property type="entry name" value="Transl_elong_P/YeiP_cen"/>
</dbReference>
<dbReference type="SMART" id="SM01185">
    <property type="entry name" value="EFP"/>
    <property type="match status" value="1"/>
</dbReference>
<evidence type="ECO:0000256" key="6">
    <source>
        <dbReference type="ARBA" id="ARBA00022917"/>
    </source>
</evidence>
<evidence type="ECO:0000313" key="13">
    <source>
        <dbReference type="EMBL" id="ALA97720.1"/>
    </source>
</evidence>
<dbReference type="PANTHER" id="PTHR30053">
    <property type="entry name" value="ELONGATION FACTOR P"/>
    <property type="match status" value="1"/>
</dbReference>
<dbReference type="CDD" id="cd05794">
    <property type="entry name" value="S1_EF-P_repeat_2"/>
    <property type="match status" value="1"/>
</dbReference>
<dbReference type="FunFam" id="2.40.50.140:FF:000004">
    <property type="entry name" value="Elongation factor P"/>
    <property type="match status" value="1"/>
</dbReference>
<dbReference type="PROSITE" id="PS01275">
    <property type="entry name" value="EFP"/>
    <property type="match status" value="1"/>
</dbReference>
<dbReference type="NCBIfam" id="NF001810">
    <property type="entry name" value="PRK00529.1"/>
    <property type="match status" value="1"/>
</dbReference>
<dbReference type="InterPro" id="IPR020599">
    <property type="entry name" value="Transl_elong_fac_P/YeiP"/>
</dbReference>
<dbReference type="SUPFAM" id="SSF50249">
    <property type="entry name" value="Nucleic acid-binding proteins"/>
    <property type="match status" value="2"/>
</dbReference>
<dbReference type="SMART" id="SM00841">
    <property type="entry name" value="Elong-fact-P_C"/>
    <property type="match status" value="1"/>
</dbReference>
<dbReference type="InterPro" id="IPR011768">
    <property type="entry name" value="Transl_elongation_fac_P"/>
</dbReference>
<feature type="domain" description="Translation elongation factor P/YeiP central" evidence="12">
    <location>
        <begin position="67"/>
        <end position="121"/>
    </location>
</feature>
<dbReference type="STRING" id="273035.SKUN_00830"/>
<evidence type="ECO:0000256" key="8">
    <source>
        <dbReference type="HAMAP-Rule" id="MF_00141"/>
    </source>
</evidence>
<gene>
    <name evidence="8 13" type="primary">efp</name>
    <name evidence="13" type="ORF">SKUN_00830</name>
</gene>
<comment type="function">
    <text evidence="7 8">Involved in peptide bond synthesis. Stimulates efficient translation and peptide-bond synthesis on native or reconstituted 70S ribosomes in vitro. Probably functions indirectly by altering the affinity of the ribosome for aminoacyl-tRNA, thus increasing their reactivity as acceptors for peptidyl transferase.</text>
</comment>
<dbReference type="PANTHER" id="PTHR30053:SF12">
    <property type="entry name" value="ELONGATION FACTOR P (EF-P) FAMILY PROTEIN"/>
    <property type="match status" value="1"/>
</dbReference>
<keyword evidence="4 8" id="KW-0963">Cytoplasm</keyword>
<evidence type="ECO:0000256" key="4">
    <source>
        <dbReference type="ARBA" id="ARBA00022490"/>
    </source>
</evidence>
<dbReference type="InterPro" id="IPR014722">
    <property type="entry name" value="Rib_uL2_dom2"/>
</dbReference>
<dbReference type="Pfam" id="PF08207">
    <property type="entry name" value="EFP_N"/>
    <property type="match status" value="1"/>
</dbReference>
<dbReference type="Pfam" id="PF09285">
    <property type="entry name" value="Elong-fact-P_C"/>
    <property type="match status" value="1"/>
</dbReference>
<dbReference type="EMBL" id="CP010899">
    <property type="protein sequence ID" value="ALA97720.1"/>
    <property type="molecule type" value="Genomic_DNA"/>
</dbReference>
<reference evidence="13 14" key="1">
    <citation type="journal article" date="2015" name="Genome Announc.">
        <title>Complete Genome Sequence of Spiroplasma kunkelii Strain CR2-3x, Causal Agent of Corn Stunt Disease in Zea mays L.</title>
        <authorList>
            <person name="Davis R.E."/>
            <person name="Shao J."/>
            <person name="Dally E.L."/>
            <person name="Zhao Y."/>
            <person name="Gasparich G.E."/>
            <person name="Gaynor B.J."/>
            <person name="Athey J.C."/>
            <person name="Harrison N.A."/>
            <person name="Donofrio N."/>
        </authorList>
    </citation>
    <scope>NUCLEOTIDE SEQUENCE [LARGE SCALE GENOMIC DNA]</scope>
    <source>
        <strain evidence="13 14">CR2-3x</strain>
    </source>
</reference>
<dbReference type="Gene3D" id="2.30.30.30">
    <property type="match status" value="1"/>
</dbReference>
<dbReference type="InterPro" id="IPR015365">
    <property type="entry name" value="Elong-fact-P_C"/>
</dbReference>
<dbReference type="Proteomes" id="UP000062963">
    <property type="component" value="Chromosome"/>
</dbReference>
<evidence type="ECO:0000256" key="9">
    <source>
        <dbReference type="NCBIfam" id="TIGR00038"/>
    </source>
</evidence>
<accession>A0A0K2JGK1</accession>
<dbReference type="GO" id="GO:0005829">
    <property type="term" value="C:cytosol"/>
    <property type="evidence" value="ECO:0007669"/>
    <property type="project" value="UniProtKB-ARBA"/>
</dbReference>
<protein>
    <recommendedName>
        <fullName evidence="8 9">Elongation factor P</fullName>
        <shortName evidence="8">EF-P</shortName>
    </recommendedName>
</protein>
<evidence type="ECO:0000313" key="14">
    <source>
        <dbReference type="Proteomes" id="UP000062963"/>
    </source>
</evidence>
<dbReference type="PIRSF" id="PIRSF005901">
    <property type="entry name" value="EF-P"/>
    <property type="match status" value="1"/>
</dbReference>
<comment type="similarity">
    <text evidence="3 8 10">Belongs to the elongation factor P family.</text>
</comment>
<evidence type="ECO:0000259" key="12">
    <source>
        <dbReference type="SMART" id="SM01185"/>
    </source>
</evidence>
<evidence type="ECO:0000256" key="10">
    <source>
        <dbReference type="RuleBase" id="RU004389"/>
    </source>
</evidence>
<dbReference type="PATRIC" id="fig|273035.7.peg.1012"/>
<keyword evidence="5 8" id="KW-0251">Elongation factor</keyword>
<dbReference type="OrthoDB" id="9801844at2"/>
<dbReference type="FunFam" id="2.30.30.30:FF:000003">
    <property type="entry name" value="Elongation factor P"/>
    <property type="match status" value="1"/>
</dbReference>